<dbReference type="EMBL" id="WIXE01011104">
    <property type="protein sequence ID" value="KAK5977043.1"/>
    <property type="molecule type" value="Genomic_DNA"/>
</dbReference>
<evidence type="ECO:0000313" key="2">
    <source>
        <dbReference type="Proteomes" id="UP001331761"/>
    </source>
</evidence>
<organism evidence="1 2">
    <name type="scientific">Trichostrongylus colubriformis</name>
    <name type="common">Black scour worm</name>
    <dbReference type="NCBI Taxonomy" id="6319"/>
    <lineage>
        <taxon>Eukaryota</taxon>
        <taxon>Metazoa</taxon>
        <taxon>Ecdysozoa</taxon>
        <taxon>Nematoda</taxon>
        <taxon>Chromadorea</taxon>
        <taxon>Rhabditida</taxon>
        <taxon>Rhabditina</taxon>
        <taxon>Rhabditomorpha</taxon>
        <taxon>Strongyloidea</taxon>
        <taxon>Trichostrongylidae</taxon>
        <taxon>Trichostrongylus</taxon>
    </lineage>
</organism>
<sequence>ISIEAQCLYAVCCASLSSRNVYFNRCHLPCHKCI</sequence>
<protein>
    <submittedName>
        <fullName evidence="1">Uncharacterized protein</fullName>
    </submittedName>
</protein>
<dbReference type="AlphaFoldDB" id="A0AAN8IN98"/>
<evidence type="ECO:0000313" key="1">
    <source>
        <dbReference type="EMBL" id="KAK5977043.1"/>
    </source>
</evidence>
<gene>
    <name evidence="1" type="ORF">GCK32_021080</name>
</gene>
<accession>A0AAN8IN98</accession>
<comment type="caution">
    <text evidence="1">The sequence shown here is derived from an EMBL/GenBank/DDBJ whole genome shotgun (WGS) entry which is preliminary data.</text>
</comment>
<keyword evidence="2" id="KW-1185">Reference proteome</keyword>
<feature type="non-terminal residue" evidence="1">
    <location>
        <position position="1"/>
    </location>
</feature>
<proteinExistence type="predicted"/>
<name>A0AAN8IN98_TRICO</name>
<dbReference type="Proteomes" id="UP001331761">
    <property type="component" value="Unassembled WGS sequence"/>
</dbReference>
<reference evidence="1 2" key="1">
    <citation type="submission" date="2019-10" db="EMBL/GenBank/DDBJ databases">
        <title>Assembly and Annotation for the nematode Trichostrongylus colubriformis.</title>
        <authorList>
            <person name="Martin J."/>
        </authorList>
    </citation>
    <scope>NUCLEOTIDE SEQUENCE [LARGE SCALE GENOMIC DNA]</scope>
    <source>
        <strain evidence="1">G859</strain>
        <tissue evidence="1">Whole worm</tissue>
    </source>
</reference>